<accession>A0A0N4Z835</accession>
<proteinExistence type="predicted"/>
<organism evidence="2 3">
    <name type="scientific">Parastrongyloides trichosuri</name>
    <name type="common">Possum-specific nematode worm</name>
    <dbReference type="NCBI Taxonomy" id="131310"/>
    <lineage>
        <taxon>Eukaryota</taxon>
        <taxon>Metazoa</taxon>
        <taxon>Ecdysozoa</taxon>
        <taxon>Nematoda</taxon>
        <taxon>Chromadorea</taxon>
        <taxon>Rhabditida</taxon>
        <taxon>Tylenchina</taxon>
        <taxon>Panagrolaimomorpha</taxon>
        <taxon>Strongyloidoidea</taxon>
        <taxon>Strongyloididae</taxon>
        <taxon>Parastrongyloides</taxon>
    </lineage>
</organism>
<feature type="region of interest" description="Disordered" evidence="1">
    <location>
        <begin position="450"/>
        <end position="577"/>
    </location>
</feature>
<reference evidence="3" key="1">
    <citation type="submission" date="2017-02" db="UniProtKB">
        <authorList>
            <consortium name="WormBaseParasite"/>
        </authorList>
    </citation>
    <scope>IDENTIFICATION</scope>
</reference>
<name>A0A0N4Z835_PARTI</name>
<protein>
    <submittedName>
        <fullName evidence="3">ANK_REP_REGION domain-containing protein</fullName>
    </submittedName>
</protein>
<evidence type="ECO:0000256" key="1">
    <source>
        <dbReference type="SAM" id="MobiDB-lite"/>
    </source>
</evidence>
<feature type="compositionally biased region" description="Low complexity" evidence="1">
    <location>
        <begin position="473"/>
        <end position="485"/>
    </location>
</feature>
<keyword evidence="2" id="KW-1185">Reference proteome</keyword>
<dbReference type="WBParaSite" id="PTRK_0000334900.1">
    <property type="protein sequence ID" value="PTRK_0000334900.1"/>
    <property type="gene ID" value="PTRK_0000334900"/>
</dbReference>
<feature type="compositionally biased region" description="Basic residues" evidence="1">
    <location>
        <begin position="511"/>
        <end position="532"/>
    </location>
</feature>
<dbReference type="Proteomes" id="UP000038045">
    <property type="component" value="Unplaced"/>
</dbReference>
<feature type="compositionally biased region" description="Low complexity" evidence="1">
    <location>
        <begin position="541"/>
        <end position="555"/>
    </location>
</feature>
<evidence type="ECO:0000313" key="2">
    <source>
        <dbReference type="Proteomes" id="UP000038045"/>
    </source>
</evidence>
<dbReference type="AlphaFoldDB" id="A0A0N4Z835"/>
<sequence>MVADPPAVDEEGRCTRHARRHGAVDLGLQGLAGRGVLHAGLDLLLAAAAGGDGGGEPVAGVAFFKGGGLTAHQAVGHVEEAVRGGAARDARRRRRDLGRRRGHVAEHQAHLAGVDVAGLELRQDVIGPMGAVAAARPSTRSAAVTAGTAAVAEARVTAGSSAAEGLATATAARAAAPNRALNVRRDRSIDLLRQLGVDDFGQARQRGVRHLHAVDGEVGRAGHAGADAGLDALLHGLDGGLVADAVVDLLLAEARGLTGAEQGGARRDARLPFLLAGHDVADDVEILVRAGAAGDQEAGDGDVLGRGREFAEDEADLVVVDVLRLELGPDFFIPHGAVAAGDRGVLHDRDLGAFGGALGHVPFDRAAGAAARATRQHGHRGQGGCGQGRTAAHGGVFEDRGHRLVLPAVARAAGGDGEDRPLSRLAVRGDVAADDGAARRPLFRAVHHALADGGRPGRRRGRRADGRLGGAGLLRPRTQSAGLRPRCGRRSRRSLPADRGRAAGPAGGGRLYRRRRGRHRLRPTRQRRRRQCRAGDEPPVRGRNAAARRAARTAPPGRPVRRRPSTRRLGAGLDGPRLGRLSAPVAAVRPVPADLRLRGAEDGGARTLSVEDEEGRAAASARPRLCADR</sequence>
<evidence type="ECO:0000313" key="3">
    <source>
        <dbReference type="WBParaSite" id="PTRK_0000334900.1"/>
    </source>
</evidence>
<feature type="region of interest" description="Disordered" evidence="1">
    <location>
        <begin position="598"/>
        <end position="629"/>
    </location>
</feature>